<evidence type="ECO:0000313" key="8">
    <source>
        <dbReference type="EMBL" id="GAA0395433.1"/>
    </source>
</evidence>
<dbReference type="Gene3D" id="3.40.47.10">
    <property type="match status" value="2"/>
</dbReference>
<comment type="similarity">
    <text evidence="5">Belongs to the thiolase-like superfamily. Beta-ketoacyl-ACP synthases family.</text>
</comment>
<keyword evidence="2" id="KW-0597">Phosphoprotein</keyword>
<keyword evidence="4" id="KW-0012">Acyltransferase</keyword>
<proteinExistence type="inferred from homology"/>
<dbReference type="CDD" id="cd00833">
    <property type="entry name" value="PKS"/>
    <property type="match status" value="2"/>
</dbReference>
<dbReference type="Gene3D" id="3.10.129.10">
    <property type="entry name" value="Hotdog Thioesterase"/>
    <property type="match status" value="4"/>
</dbReference>
<dbReference type="EMBL" id="BAAABX010000015">
    <property type="protein sequence ID" value="GAA0395433.1"/>
    <property type="molecule type" value="Genomic_DNA"/>
</dbReference>
<comment type="caution">
    <text evidence="8">The sequence shown here is derived from an EMBL/GenBank/DDBJ whole genome shotgun (WGS) entry which is preliminary data.</text>
</comment>
<dbReference type="InterPro" id="IPR032821">
    <property type="entry name" value="PKS_assoc"/>
</dbReference>
<dbReference type="InterPro" id="IPR020841">
    <property type="entry name" value="PKS_Beta-ketoAc_synthase_dom"/>
</dbReference>
<dbReference type="InterPro" id="IPR052568">
    <property type="entry name" value="PKS-FAS_Synthase"/>
</dbReference>
<dbReference type="Gene3D" id="3.30.70.250">
    <property type="entry name" value="Malonyl-CoA ACP transacylase, ACP-binding"/>
    <property type="match status" value="1"/>
</dbReference>
<dbReference type="Pfam" id="PF16197">
    <property type="entry name" value="KAsynt_C_assoc"/>
    <property type="match status" value="1"/>
</dbReference>
<feature type="domain" description="Ketosynthase family 3 (KS3)" evidence="7">
    <location>
        <begin position="4"/>
        <end position="457"/>
    </location>
</feature>
<sequence length="2260" mass="241328">MAQGQRYAVVGMGCLFPEAATVEEFWQNLCDGRDSRTDGTREIFGRGSPGGPAARPGDRHRIYNTRGGFVRDFTFDPTGYRLPADYLSALDRIFQWSLHVSRDALRDAGFDIAPDAGRTAGRPVGRTGIVLGNAGFPSFLSTRRGSALWLSAVGRGLAAAGFDPGEALMSDAGGGTDPLAAAHNLWVGGMPARVVAAALGIDGPQLAVDGACASGLYALKLACDHLSVGRADVMLAGAVGGQELVGLHLAFSDLRAYPGDGRSQPFDARSGGALTGQGAGMLVVRRLADAQRDGDRIRAVVEGSALTNDGAGRHTLVPRRTGQIDAYRRAYDDAGVDPSTVDYLECHATGTQVGDGVELSGIDEFFGAHGTVPYLGSVKSNLGHLLTGAGMPGLIKTILAMGYGVLPPTPGVTEPQAGARGRLVRARTEWPRNGRPRRAAVSSFGFGGTNAHVVLAEPTAAQKPQESPRALPQLDIMGMGCHVGPFTDAGELERAVYEGRDGFGPLPERRWRGLAPDRPLPDGAYINSFDCDAARLRVPPIDLEGFNDQQLLFVRVAEEALLDAGFRRQGDDGGLPPARRVAVIVAAEMNAVGHSYAARHDVAESLRRRCEELALTGDAEAVAELVDAAQRGIGDGWSPNAVLSHLGITATRISSLWNFTGPAFTVASDSAGAATTLETAALLLLDDSVEAVLVGAVDFTGNVENMLARFGLAGHEGEDGPGLGGNGWRAGEGAAALLLTRAGERRTSEHPAYATIDALSIRYAPSPDVALAADGEQVRLAVLEALETASVAPGEIDYVELHSTGVPAQDAAELEGLTRVWHGSAGGERTTALGAVSAMVGDTQLAAVLVSIVKVALCLHRTYLPAVPGWSGPSDRFDGLLSGSAFYVPDRSRPWLRAAHRGPRRAVVSGLGTGGAHVGVVLSAVSVRGAVTAVEGPDVHGQLIVSVGGRDFAELMRRVSDVRDATGDRTELGRVARDVAALPEHVHRLVLCATDGDVLGREAERALALVPEAHGAVAEWTTPAGSYYTPTPIGGGGKVALVFPGVLSAYPGVGAELFRALPGLLPIAEAEAPDVGTLMREDLLFPRRLRPADADEATVASASLMRDFSSMVDIGSSFAWLQTQALRHLLGVPVHGAFGYSLGESSMLYALGACSPASHGQEQRARLAEVFQGRLSGPKSAVREAWRLPDTTADVDVWSGFVLFEDVAKVRDAVRGYDRVFVTHVNTPVEVVISGDPAQCRAVVDGLGCRSLPSGVSHVLHCPLPDTAELADCLRRETMPVDDVELYSANGYAPLTDFGATRIAENNAATLRQTVDFPRLVETLYARGYRYFVEVGPGGTCSRWIKEILGARGHVAGSVDRRRTSAASGIGRVLARLAAHGLPVALSPYLPAPSGEATRALSIRRITPGGPPVAESVAENSRAAVQRLRRTGRAPEEQPAITFPGRPRRTAPAPAASERPRKDVILDEQDLHEFANGEIAKAFGPEYAPIDQYARRVRLPAEPYHCVSRVTALDAELGKFGPSFIRTEYDVPEGAWYCVDGQMPFGVLAEAGQCDLVLISYMGIDFENRGERVYRLLDGALTAYGSSVREGQRIQCDIHITNVLRTGGPTLTFFHYDCFVDGELAFTMRNGCAGFFTDRELAEAGGILDAKPMAPTAQPAGRAARVSAFEPLARTDRTKLDSDDITRLAQGRFAEVFGPGYRQDPGANHSLRLNPTRLQMVDEVSRMELTGGAHGLGSCTAIKRLDPDEWYFTSHFVGDPVMPGTLVAEGAMQALQVYGLHAGLHLCLPDATYQPIKGLTTTTKVRGQITPATRRIRYEIDIVDIGLVPRPFVVADVLVHADELPVARIGKVGFQIVEKPGTPFRPDHGDRTPRYLGRRGASGELALLNEMHVAHVAKGDHAMLGEQFEVCRELPRVPRLPGGELCFVDRVMRVDGTDGAIKSGDVIESEYDVPADSWYFTENNQQYMPHFAYMEAGIQPGVLGPYYLGTTLRFPGTEYYLRNLGGRATVLRQVDLRGRTVRQRVVIRSNDAVGGTILHRADWELSVDGEVFCTGEHLTGYFTGELRAGSVGLDQGRPVPLWLDSAQLPAGAAIEADLDGLRTATGSLRLGTGRLDMLDGFTYVPGGGLHGAGYLRGHRDLRPDDWYFPLHFHQDPVMPGSLGAETVYAGLRAYAMATEVAGGRPGARFDHAPGIAMRWTYRGEFAPTHPRLDFEAHVKDVREEEGQVLLVADAGVWRGELRVYAFEDIAIAVVTRGGRK</sequence>
<dbReference type="RefSeq" id="WP_344021343.1">
    <property type="nucleotide sequence ID" value="NZ_BAAABX010000015.1"/>
</dbReference>
<dbReference type="Pfam" id="PF02801">
    <property type="entry name" value="Ketoacyl-synt_C"/>
    <property type="match status" value="2"/>
</dbReference>
<dbReference type="PROSITE" id="PS52004">
    <property type="entry name" value="KS3_2"/>
    <property type="match status" value="2"/>
</dbReference>
<dbReference type="InterPro" id="IPR018201">
    <property type="entry name" value="Ketoacyl_synth_AS"/>
</dbReference>
<keyword evidence="9" id="KW-1185">Reference proteome</keyword>
<evidence type="ECO:0000256" key="5">
    <source>
        <dbReference type="RuleBase" id="RU003694"/>
    </source>
</evidence>
<gene>
    <name evidence="8" type="ORF">GCM10010357_15560</name>
</gene>
<dbReference type="SUPFAM" id="SSF54637">
    <property type="entry name" value="Thioesterase/thiol ester dehydrase-isomerase"/>
    <property type="match status" value="4"/>
</dbReference>
<evidence type="ECO:0000256" key="6">
    <source>
        <dbReference type="SAM" id="MobiDB-lite"/>
    </source>
</evidence>
<dbReference type="InterPro" id="IPR013114">
    <property type="entry name" value="FabA_FabZ"/>
</dbReference>
<dbReference type="Gene3D" id="3.40.366.10">
    <property type="entry name" value="Malonyl-Coenzyme A Acyl Carrier Protein, domain 2"/>
    <property type="match status" value="1"/>
</dbReference>
<dbReference type="PANTHER" id="PTHR43074">
    <property type="entry name" value="OMEGA-3 POLYUNSATURATED FATTY ACID SYNTHASE PFAB-RELATED"/>
    <property type="match status" value="1"/>
</dbReference>
<accession>A0ABN0YH62</accession>
<protein>
    <recommendedName>
        <fullName evidence="7">Ketosynthase family 3 (KS3) domain-containing protein</fullName>
    </recommendedName>
</protein>
<dbReference type="PANTHER" id="PTHR43074:SF1">
    <property type="entry name" value="BETA-KETOACYL SYNTHASE FAMILY PROTEIN-RELATED"/>
    <property type="match status" value="1"/>
</dbReference>
<dbReference type="InterPro" id="IPR016039">
    <property type="entry name" value="Thiolase-like"/>
</dbReference>
<feature type="region of interest" description="Disordered" evidence="6">
    <location>
        <begin position="1427"/>
        <end position="1461"/>
    </location>
</feature>
<dbReference type="InterPro" id="IPR016035">
    <property type="entry name" value="Acyl_Trfase/lysoPLipase"/>
</dbReference>
<dbReference type="SMART" id="SM00825">
    <property type="entry name" value="PKS_KS"/>
    <property type="match status" value="1"/>
</dbReference>
<dbReference type="Pfam" id="PF07977">
    <property type="entry name" value="FabA"/>
    <property type="match status" value="2"/>
</dbReference>
<evidence type="ECO:0000259" key="7">
    <source>
        <dbReference type="PROSITE" id="PS52004"/>
    </source>
</evidence>
<dbReference type="SUPFAM" id="SSF52151">
    <property type="entry name" value="FabD/lysophospholipase-like"/>
    <property type="match status" value="1"/>
</dbReference>
<keyword evidence="3 5" id="KW-0808">Transferase</keyword>
<dbReference type="InterPro" id="IPR014043">
    <property type="entry name" value="Acyl_transferase_dom"/>
</dbReference>
<evidence type="ECO:0000256" key="3">
    <source>
        <dbReference type="ARBA" id="ARBA00022679"/>
    </source>
</evidence>
<dbReference type="InterPro" id="IPR001227">
    <property type="entry name" value="Ac_transferase_dom_sf"/>
</dbReference>
<dbReference type="SMART" id="SM00827">
    <property type="entry name" value="PKS_AT"/>
    <property type="match status" value="1"/>
</dbReference>
<reference evidence="8 9" key="1">
    <citation type="journal article" date="2019" name="Int. J. Syst. Evol. Microbiol.">
        <title>The Global Catalogue of Microorganisms (GCM) 10K type strain sequencing project: providing services to taxonomists for standard genome sequencing and annotation.</title>
        <authorList>
            <consortium name="The Broad Institute Genomics Platform"/>
            <consortium name="The Broad Institute Genome Sequencing Center for Infectious Disease"/>
            <person name="Wu L."/>
            <person name="Ma J."/>
        </authorList>
    </citation>
    <scope>NUCLEOTIDE SEQUENCE [LARGE SCALE GENOMIC DNA]</scope>
    <source>
        <strain evidence="8 9">JCM 4788</strain>
    </source>
</reference>
<feature type="domain" description="Ketosynthase family 3 (KS3)" evidence="7">
    <location>
        <begin position="471"/>
        <end position="924"/>
    </location>
</feature>
<organism evidence="8 9">
    <name type="scientific">Streptomyces luteireticuli</name>
    <dbReference type="NCBI Taxonomy" id="173858"/>
    <lineage>
        <taxon>Bacteria</taxon>
        <taxon>Bacillati</taxon>
        <taxon>Actinomycetota</taxon>
        <taxon>Actinomycetes</taxon>
        <taxon>Kitasatosporales</taxon>
        <taxon>Streptomycetaceae</taxon>
        <taxon>Streptomyces</taxon>
    </lineage>
</organism>
<dbReference type="InterPro" id="IPR029069">
    <property type="entry name" value="HotDog_dom_sf"/>
</dbReference>
<dbReference type="Pfam" id="PF00109">
    <property type="entry name" value="ketoacyl-synt"/>
    <property type="match status" value="2"/>
</dbReference>
<dbReference type="Proteomes" id="UP001500879">
    <property type="component" value="Unassembled WGS sequence"/>
</dbReference>
<evidence type="ECO:0000256" key="2">
    <source>
        <dbReference type="ARBA" id="ARBA00022553"/>
    </source>
</evidence>
<dbReference type="PROSITE" id="PS00606">
    <property type="entry name" value="KS3_1"/>
    <property type="match status" value="1"/>
</dbReference>
<dbReference type="InterPro" id="IPR014031">
    <property type="entry name" value="Ketoacyl_synth_C"/>
</dbReference>
<dbReference type="SUPFAM" id="SSF53901">
    <property type="entry name" value="Thiolase-like"/>
    <property type="match status" value="3"/>
</dbReference>
<evidence type="ECO:0000256" key="1">
    <source>
        <dbReference type="ARBA" id="ARBA00022450"/>
    </source>
</evidence>
<dbReference type="InterPro" id="IPR014030">
    <property type="entry name" value="Ketoacyl_synth_N"/>
</dbReference>
<name>A0ABN0YH62_9ACTN</name>
<keyword evidence="1" id="KW-0596">Phosphopantetheine</keyword>
<evidence type="ECO:0000313" key="9">
    <source>
        <dbReference type="Proteomes" id="UP001500879"/>
    </source>
</evidence>
<evidence type="ECO:0000256" key="4">
    <source>
        <dbReference type="ARBA" id="ARBA00023315"/>
    </source>
</evidence>